<accession>A0ABM9EVN3</accession>
<protein>
    <recommendedName>
        <fullName evidence="3">Homeodomain phBC6A51-type domain-containing protein</fullName>
    </recommendedName>
</protein>
<proteinExistence type="predicted"/>
<dbReference type="Proteomes" id="UP000838308">
    <property type="component" value="Unassembled WGS sequence"/>
</dbReference>
<keyword evidence="2" id="KW-1185">Reference proteome</keyword>
<evidence type="ECO:0008006" key="3">
    <source>
        <dbReference type="Google" id="ProtNLM"/>
    </source>
</evidence>
<dbReference type="RefSeq" id="WP_248736947.1">
    <property type="nucleotide sequence ID" value="NZ_CALBWS010000031.1"/>
</dbReference>
<organism evidence="1 2">
    <name type="scientific">Neobacillus rhizosphaerae</name>
    <dbReference type="NCBI Taxonomy" id="2880965"/>
    <lineage>
        <taxon>Bacteria</taxon>
        <taxon>Bacillati</taxon>
        <taxon>Bacillota</taxon>
        <taxon>Bacilli</taxon>
        <taxon>Bacillales</taxon>
        <taxon>Bacillaceae</taxon>
        <taxon>Neobacillus</taxon>
    </lineage>
</organism>
<evidence type="ECO:0000313" key="2">
    <source>
        <dbReference type="Proteomes" id="UP000838308"/>
    </source>
</evidence>
<evidence type="ECO:0000313" key="1">
    <source>
        <dbReference type="EMBL" id="CAH2716707.1"/>
    </source>
</evidence>
<comment type="caution">
    <text evidence="1">The sequence shown here is derived from an EMBL/GenBank/DDBJ whole genome shotgun (WGS) entry which is preliminary data.</text>
</comment>
<dbReference type="EMBL" id="CALBWS010000031">
    <property type="protein sequence ID" value="CAH2716707.1"/>
    <property type="molecule type" value="Genomic_DNA"/>
</dbReference>
<reference evidence="1" key="1">
    <citation type="submission" date="2022-04" db="EMBL/GenBank/DDBJ databases">
        <authorList>
            <person name="Criscuolo A."/>
        </authorList>
    </citation>
    <scope>NUCLEOTIDE SEQUENCE</scope>
    <source>
        <strain evidence="1">CIP111895</strain>
    </source>
</reference>
<name>A0ABM9EVN3_9BACI</name>
<gene>
    <name evidence="1" type="ORF">BACCIP111895_03895</name>
</gene>
<sequence>METDYKGLVEKKFGKSLKEIMYEICIEKGLEKWDGAELLGVPVETFAAWRSKFRFGPLQWRADQAAILRKKNIEKYNEELLNSDLNRVFIHKGERTIESFKEIIERMLELAKTKRSKHSEVSLDEISILMKIGILENTLEYINDFEKNKLHEKFERELELYTSFTHK</sequence>